<evidence type="ECO:0000313" key="3">
    <source>
        <dbReference type="EMBL" id="CCD19365.1"/>
    </source>
</evidence>
<proteinExistence type="predicted"/>
<dbReference type="VEuPathDB" id="TriTrypDB:TvY486_0020660"/>
<organism evidence="3 4">
    <name type="scientific">Trypanosoma vivax (strain Y486)</name>
    <dbReference type="NCBI Taxonomy" id="1055687"/>
    <lineage>
        <taxon>Eukaryota</taxon>
        <taxon>Discoba</taxon>
        <taxon>Euglenozoa</taxon>
        <taxon>Kinetoplastea</taxon>
        <taxon>Metakinetoplastina</taxon>
        <taxon>Trypanosomatida</taxon>
        <taxon>Trypanosomatidae</taxon>
        <taxon>Trypanosoma</taxon>
        <taxon>Duttonella</taxon>
    </lineage>
</organism>
<keyword evidence="2" id="KW-0812">Transmembrane</keyword>
<dbReference type="Proteomes" id="UP000009027">
    <property type="component" value="Unassembled WGS sequence"/>
</dbReference>
<dbReference type="AlphaFoldDB" id="F9WP90"/>
<name>F9WP90_TRYVY</name>
<accession>F9WP90</accession>
<evidence type="ECO:0000256" key="1">
    <source>
        <dbReference type="SAM" id="MobiDB-lite"/>
    </source>
</evidence>
<sequence>MCELVVVGSLKCKFTFLRKEALARVQSVIEASTGADLACDTEKQRVSNEHSRAKETVVLVGTPGSETASPPSAAAEIVEMADEAIKDISGLLEAISRRLNPLTVNMGDLKVDVSDCALFGGSVTEDSLTSAVARYAELVSSGGRLHTEGVLRDELVKWLLQFKACGETVLRAGGTEKRTSGMRMPPDTLDSTNAVTSGPEAASEGDEARVAISANTPVQYKRSGNILVWFLMSSTPLLLLLVVVLILTRRLGKQEKCEEFECIKQLPIARSRAESFEYISYVPSEAIDDAIAKSCEIELDMAGGW</sequence>
<reference evidence="3 4" key="1">
    <citation type="journal article" date="2012" name="Proc. Natl. Acad. Sci. U.S.A.">
        <title>Antigenic diversity is generated by distinct evolutionary mechanisms in African trypanosome species.</title>
        <authorList>
            <person name="Jackson A.P."/>
            <person name="Berry A."/>
            <person name="Aslett M."/>
            <person name="Allison H.C."/>
            <person name="Burton P."/>
            <person name="Vavrova-Anderson J."/>
            <person name="Brown R."/>
            <person name="Browne H."/>
            <person name="Corton N."/>
            <person name="Hauser H."/>
            <person name="Gamble J."/>
            <person name="Gilderthorp R."/>
            <person name="Marcello L."/>
            <person name="McQuillan J."/>
            <person name="Otto T.D."/>
            <person name="Quail M.A."/>
            <person name="Sanders M.J."/>
            <person name="van Tonder A."/>
            <person name="Ginger M.L."/>
            <person name="Field M.C."/>
            <person name="Barry J.D."/>
            <person name="Hertz-Fowler C."/>
            <person name="Berriman M."/>
        </authorList>
    </citation>
    <scope>NUCLEOTIDE SEQUENCE</scope>
    <source>
        <strain evidence="3 4">Y486</strain>
    </source>
</reference>
<gene>
    <name evidence="3" type="ORF">TvY486_0020660</name>
</gene>
<protein>
    <submittedName>
        <fullName evidence="3">Uncharacterized protein</fullName>
    </submittedName>
</protein>
<feature type="region of interest" description="Disordered" evidence="1">
    <location>
        <begin position="177"/>
        <end position="206"/>
    </location>
</feature>
<keyword evidence="2" id="KW-0472">Membrane</keyword>
<evidence type="ECO:0000256" key="2">
    <source>
        <dbReference type="SAM" id="Phobius"/>
    </source>
</evidence>
<keyword evidence="2" id="KW-1133">Transmembrane helix</keyword>
<evidence type="ECO:0000313" key="4">
    <source>
        <dbReference type="Proteomes" id="UP000009027"/>
    </source>
</evidence>
<feature type="transmembrane region" description="Helical" evidence="2">
    <location>
        <begin position="226"/>
        <end position="247"/>
    </location>
</feature>
<dbReference type="EMBL" id="CAEX01003271">
    <property type="protein sequence ID" value="CCD19365.1"/>
    <property type="molecule type" value="Genomic_DNA"/>
</dbReference>
<keyword evidence="4" id="KW-1185">Reference proteome</keyword>